<evidence type="ECO:0000313" key="1">
    <source>
        <dbReference type="EMBL" id="CCF53412.1"/>
    </source>
</evidence>
<dbReference type="EMBL" id="CAGI01000182">
    <property type="protein sequence ID" value="CCF53412.1"/>
    <property type="molecule type" value="Genomic_DNA"/>
</dbReference>
<proteinExistence type="predicted"/>
<reference evidence="1 2" key="1">
    <citation type="journal article" date="2012" name="Plant Cell">
        <title>Genome comparison of barley and maize smut fungi reveals targeted loss of RNA silencing components and species-specific presence of transposable elements.</title>
        <authorList>
            <person name="Laurie J.D."/>
            <person name="Ali S."/>
            <person name="Linning R."/>
            <person name="Mannhaupt G."/>
            <person name="Wong P."/>
            <person name="Gueldener U."/>
            <person name="Muensterkoetter M."/>
            <person name="Moore R."/>
            <person name="Kahmann R."/>
            <person name="Bakkeren G."/>
            <person name="Schirawski J."/>
        </authorList>
    </citation>
    <scope>NUCLEOTIDE SEQUENCE [LARGE SCALE GENOMIC DNA]</scope>
    <source>
        <strain evidence="2">Uh4875-4</strain>
    </source>
</reference>
<organism evidence="1 2">
    <name type="scientific">Ustilago hordei</name>
    <name type="common">Barley covered smut fungus</name>
    <dbReference type="NCBI Taxonomy" id="120017"/>
    <lineage>
        <taxon>Eukaryota</taxon>
        <taxon>Fungi</taxon>
        <taxon>Dikarya</taxon>
        <taxon>Basidiomycota</taxon>
        <taxon>Ustilaginomycotina</taxon>
        <taxon>Ustilaginomycetes</taxon>
        <taxon>Ustilaginales</taxon>
        <taxon>Ustilaginaceae</taxon>
        <taxon>Ustilago</taxon>
    </lineage>
</organism>
<protein>
    <submittedName>
        <fullName evidence="1">Uncharacterized protein</fullName>
    </submittedName>
</protein>
<gene>
    <name evidence="1" type="ORF">UHOR_15968</name>
</gene>
<evidence type="ECO:0000313" key="2">
    <source>
        <dbReference type="Proteomes" id="UP000006174"/>
    </source>
</evidence>
<dbReference type="AlphaFoldDB" id="I2G2L9"/>
<dbReference type="OrthoDB" id="442352at2759"/>
<sequence>MDKPCEPRLQTIIRGAFKTLGQQIRHSEDQLRLTAEGGPIGAWHASSTSSKTPHPATDNCARHISSQHTLTASTGKQYIADDFASRGFRSLGIAMNTDGQWKLLGLLPVFNPEQQEQGAVEVHLSSSVHALQEGEPMYITIDHVPAPLIGVFVLLTTTAIGSEQVRQGIVGEDGIKPYEVLALFISLIKKLVKWQSTHDDNPPTSKDRDAFLKLQNVYRTRTLQDFAQFKQLVGETCKSASVEGKIAKDKIEALVKHAGHLKPTRGRSKMCCPSTQVFTVSSHHLDRVQPALDSSLASYGSVVPSISSLERTSMRSDIWSRNCIGHEASATTNRRNQSGDNTHSICMLPLRCAVVLSALRSSSAAQRSPLVAVSGRAPETRLGVSDWFR</sequence>
<keyword evidence="2" id="KW-1185">Reference proteome</keyword>
<dbReference type="HOGENOM" id="CLU_710175_0_0_1"/>
<accession>I2G2L9</accession>
<comment type="caution">
    <text evidence="1">The sequence shown here is derived from an EMBL/GenBank/DDBJ whole genome shotgun (WGS) entry which is preliminary data.</text>
</comment>
<dbReference type="Proteomes" id="UP000006174">
    <property type="component" value="Unassembled WGS sequence"/>
</dbReference>
<name>I2G2L9_USTHO</name>